<dbReference type="RefSeq" id="WP_220201440.1">
    <property type="nucleotide sequence ID" value="NZ_BNJK01000001.1"/>
</dbReference>
<evidence type="ECO:0000313" key="3">
    <source>
        <dbReference type="Proteomes" id="UP000597444"/>
    </source>
</evidence>
<reference evidence="2" key="1">
    <citation type="submission" date="2020-10" db="EMBL/GenBank/DDBJ databases">
        <title>Taxonomic study of unclassified bacteria belonging to the class Ktedonobacteria.</title>
        <authorList>
            <person name="Yabe S."/>
            <person name="Wang C.M."/>
            <person name="Zheng Y."/>
            <person name="Sakai Y."/>
            <person name="Cavaletti L."/>
            <person name="Monciardini P."/>
            <person name="Donadio S."/>
        </authorList>
    </citation>
    <scope>NUCLEOTIDE SEQUENCE</scope>
    <source>
        <strain evidence="2">ID150040</strain>
    </source>
</reference>
<dbReference type="AlphaFoldDB" id="A0A8J3I7W8"/>
<protein>
    <submittedName>
        <fullName evidence="2">Uncharacterized protein</fullName>
    </submittedName>
</protein>
<accession>A0A8J3I7W8</accession>
<keyword evidence="3" id="KW-1185">Reference proteome</keyword>
<evidence type="ECO:0000256" key="1">
    <source>
        <dbReference type="SAM" id="MobiDB-lite"/>
    </source>
</evidence>
<feature type="region of interest" description="Disordered" evidence="1">
    <location>
        <begin position="34"/>
        <end position="56"/>
    </location>
</feature>
<evidence type="ECO:0000313" key="2">
    <source>
        <dbReference type="EMBL" id="GHO90479.1"/>
    </source>
</evidence>
<comment type="caution">
    <text evidence="2">The sequence shown here is derived from an EMBL/GenBank/DDBJ whole genome shotgun (WGS) entry which is preliminary data.</text>
</comment>
<dbReference type="Proteomes" id="UP000597444">
    <property type="component" value="Unassembled WGS sequence"/>
</dbReference>
<proteinExistence type="predicted"/>
<gene>
    <name evidence="2" type="ORF">KSF_005270</name>
</gene>
<dbReference type="EMBL" id="BNJK01000001">
    <property type="protein sequence ID" value="GHO90479.1"/>
    <property type="molecule type" value="Genomic_DNA"/>
</dbReference>
<organism evidence="2 3">
    <name type="scientific">Reticulibacter mediterranei</name>
    <dbReference type="NCBI Taxonomy" id="2778369"/>
    <lineage>
        <taxon>Bacteria</taxon>
        <taxon>Bacillati</taxon>
        <taxon>Chloroflexota</taxon>
        <taxon>Ktedonobacteria</taxon>
        <taxon>Ktedonobacterales</taxon>
        <taxon>Reticulibacteraceae</taxon>
        <taxon>Reticulibacter</taxon>
    </lineage>
</organism>
<sequence>MALRDAIEHIVLDFPGYGYRRVTHVLFASCLENQPETGASDHGDHDYTINSLRTSR</sequence>
<name>A0A8J3I7W8_9CHLR</name>